<feature type="transmembrane region" description="Helical" evidence="5">
    <location>
        <begin position="133"/>
        <end position="154"/>
    </location>
</feature>
<dbReference type="InterPro" id="IPR053071">
    <property type="entry name" value="GPCR1-related_rcpt"/>
</dbReference>
<proteinExistence type="predicted"/>
<organism evidence="7 8">
    <name type="scientific">Cichlidogyrus casuarinus</name>
    <dbReference type="NCBI Taxonomy" id="1844966"/>
    <lineage>
        <taxon>Eukaryota</taxon>
        <taxon>Metazoa</taxon>
        <taxon>Spiralia</taxon>
        <taxon>Lophotrochozoa</taxon>
        <taxon>Platyhelminthes</taxon>
        <taxon>Monogenea</taxon>
        <taxon>Monopisthocotylea</taxon>
        <taxon>Dactylogyridea</taxon>
        <taxon>Ancyrocephalidae</taxon>
        <taxon>Cichlidogyrus</taxon>
    </lineage>
</organism>
<keyword evidence="4 5" id="KW-0472">Membrane</keyword>
<evidence type="ECO:0000256" key="5">
    <source>
        <dbReference type="SAM" id="Phobius"/>
    </source>
</evidence>
<reference evidence="7 8" key="1">
    <citation type="submission" date="2024-11" db="EMBL/GenBank/DDBJ databases">
        <title>Adaptive evolution of stress response genes in parasites aligns with host niche diversity.</title>
        <authorList>
            <person name="Hahn C."/>
            <person name="Resl P."/>
        </authorList>
    </citation>
    <scope>NUCLEOTIDE SEQUENCE [LARGE SCALE GENOMIC DNA]</scope>
    <source>
        <strain evidence="7">EGGRZ-B1_66</strain>
        <tissue evidence="7">Body</tissue>
    </source>
</reference>
<dbReference type="InterPro" id="IPR017452">
    <property type="entry name" value="GPCR_Rhodpsn_7TM"/>
</dbReference>
<feature type="non-terminal residue" evidence="7">
    <location>
        <position position="332"/>
    </location>
</feature>
<dbReference type="GO" id="GO:0016020">
    <property type="term" value="C:membrane"/>
    <property type="evidence" value="ECO:0007669"/>
    <property type="project" value="UniProtKB-SubCell"/>
</dbReference>
<evidence type="ECO:0000313" key="8">
    <source>
        <dbReference type="Proteomes" id="UP001626550"/>
    </source>
</evidence>
<evidence type="ECO:0000313" key="7">
    <source>
        <dbReference type="EMBL" id="KAL3310382.1"/>
    </source>
</evidence>
<dbReference type="AlphaFoldDB" id="A0ABD2PSC9"/>
<name>A0ABD2PSC9_9PLAT</name>
<keyword evidence="3 5" id="KW-1133">Transmembrane helix</keyword>
<feature type="transmembrane region" description="Helical" evidence="5">
    <location>
        <begin position="102"/>
        <end position="121"/>
    </location>
</feature>
<feature type="transmembrane region" description="Helical" evidence="5">
    <location>
        <begin position="249"/>
        <end position="273"/>
    </location>
</feature>
<keyword evidence="8" id="KW-1185">Reference proteome</keyword>
<evidence type="ECO:0000256" key="3">
    <source>
        <dbReference type="ARBA" id="ARBA00022989"/>
    </source>
</evidence>
<dbReference type="Proteomes" id="UP001626550">
    <property type="component" value="Unassembled WGS sequence"/>
</dbReference>
<evidence type="ECO:0000259" key="6">
    <source>
        <dbReference type="PROSITE" id="PS50262"/>
    </source>
</evidence>
<gene>
    <name evidence="7" type="ORF">Ciccas_011055</name>
</gene>
<evidence type="ECO:0000256" key="4">
    <source>
        <dbReference type="ARBA" id="ARBA00023136"/>
    </source>
</evidence>
<evidence type="ECO:0000256" key="2">
    <source>
        <dbReference type="ARBA" id="ARBA00022692"/>
    </source>
</evidence>
<keyword evidence="2 5" id="KW-0812">Transmembrane</keyword>
<dbReference type="SUPFAM" id="SSF81321">
    <property type="entry name" value="Family A G protein-coupled receptor-like"/>
    <property type="match status" value="1"/>
</dbReference>
<dbReference type="PROSITE" id="PS50262">
    <property type="entry name" value="G_PROTEIN_RECEP_F1_2"/>
    <property type="match status" value="1"/>
</dbReference>
<evidence type="ECO:0000256" key="1">
    <source>
        <dbReference type="ARBA" id="ARBA00004370"/>
    </source>
</evidence>
<feature type="domain" description="G-protein coupled receptors family 1 profile" evidence="6">
    <location>
        <begin position="113"/>
        <end position="332"/>
    </location>
</feature>
<dbReference type="EMBL" id="JBJKFK010003007">
    <property type="protein sequence ID" value="KAL3310382.1"/>
    <property type="molecule type" value="Genomic_DNA"/>
</dbReference>
<dbReference type="Gene3D" id="1.20.1070.10">
    <property type="entry name" value="Rhodopsin 7-helix transmembrane proteins"/>
    <property type="match status" value="1"/>
</dbReference>
<dbReference type="PANTHER" id="PTHR47023:SF1">
    <property type="entry name" value="SEX PEPTIDE RECEPTOR"/>
    <property type="match status" value="1"/>
</dbReference>
<protein>
    <recommendedName>
        <fullName evidence="6">G-protein coupled receptors family 1 profile domain-containing protein</fullName>
    </recommendedName>
</protein>
<comment type="subcellular location">
    <subcellularLocation>
        <location evidence="1">Membrane</location>
    </subcellularLocation>
</comment>
<comment type="caution">
    <text evidence="7">The sequence shown here is derived from an EMBL/GenBank/DDBJ whole genome shotgun (WGS) entry which is preliminary data.</text>
</comment>
<dbReference type="PANTHER" id="PTHR47023">
    <property type="entry name" value="SEX PEPTIDE RECEPTOR"/>
    <property type="match status" value="1"/>
</dbReference>
<accession>A0ABD2PSC9</accession>
<sequence>METFLYFCPGSQQAIETADGFNLANVTDRHFFYLYHTRYGHLTAEASNSYVDRQRLLFSFANPQDPNVGLVDAQQWANVCVPYPTSIYMGSSQARTKIFNKLIIFSGFLIILLNSITCYVLTRKHMRTPTHLILFSITLAQMFANIVTVPIHLAKELISDPMWWTSFLAHKPENTENKVGYGDVGQQFYKHRQMCDSNAVAMAIYLMEYLLPSLAHGAVIWLTIVMAAQRYVYITFPTDTSRWCSIRSSVYASIGAVLVALLIHIPPMSAIFVNFKPVIYIKSQTQSPVACHKSVESLLAAMRSVPGQVAKCNNNRAMMIHFHRYLRTLTTH</sequence>
<feature type="transmembrane region" description="Helical" evidence="5">
    <location>
        <begin position="209"/>
        <end position="228"/>
    </location>
</feature>